<accession>A0A402CRX3</accession>
<sequence length="198" mass="23191">MNTKDLSERDKVRLRRQERAQWAAFGRVAITVFVVWHLFALVVWALAGTSEVARQGMSIVRPYMTLTGLNQGWLMFAPEPYKLDVYVETVVHYADGSQRVWDYPRMDQLRYDDRYRSERYRKYIEVAHQEGFSYLWHSMATYAARINNDRPGSRPVSVDLIRHFRVLPDIQTTAPGAPPPPMGVYKFYSTDIQPEDLR</sequence>
<dbReference type="EMBL" id="AP025739">
    <property type="protein sequence ID" value="BDI28161.1"/>
    <property type="molecule type" value="Genomic_DNA"/>
</dbReference>
<name>A0A402CRX3_9BACT</name>
<keyword evidence="2" id="KW-1185">Reference proteome</keyword>
<evidence type="ECO:0000313" key="1">
    <source>
        <dbReference type="EMBL" id="BDI28161.1"/>
    </source>
</evidence>
<protein>
    <submittedName>
        <fullName evidence="1">Uncharacterized protein</fullName>
    </submittedName>
</protein>
<proteinExistence type="predicted"/>
<dbReference type="Proteomes" id="UP000287394">
    <property type="component" value="Chromosome"/>
</dbReference>
<organism evidence="1 2">
    <name type="scientific">Capsulimonas corticalis</name>
    <dbReference type="NCBI Taxonomy" id="2219043"/>
    <lineage>
        <taxon>Bacteria</taxon>
        <taxon>Bacillati</taxon>
        <taxon>Armatimonadota</taxon>
        <taxon>Armatimonadia</taxon>
        <taxon>Capsulimonadales</taxon>
        <taxon>Capsulimonadaceae</taxon>
        <taxon>Capsulimonas</taxon>
    </lineage>
</organism>
<evidence type="ECO:0000313" key="2">
    <source>
        <dbReference type="Proteomes" id="UP000287394"/>
    </source>
</evidence>
<dbReference type="AlphaFoldDB" id="A0A402CRX3"/>
<dbReference type="RefSeq" id="WP_119320109.1">
    <property type="nucleotide sequence ID" value="NZ_AP025739.1"/>
</dbReference>
<gene>
    <name evidence="1" type="ORF">CCAX7_002120</name>
</gene>
<reference evidence="1 2" key="1">
    <citation type="journal article" date="2019" name="Int. J. Syst. Evol. Microbiol.">
        <title>Capsulimonas corticalis gen. nov., sp. nov., an aerobic capsulated bacterium, of a novel bacterial order, Capsulimonadales ord. nov., of the class Armatimonadia of the phylum Armatimonadetes.</title>
        <authorList>
            <person name="Li J."/>
            <person name="Kudo C."/>
            <person name="Tonouchi A."/>
        </authorList>
    </citation>
    <scope>NUCLEOTIDE SEQUENCE [LARGE SCALE GENOMIC DNA]</scope>
    <source>
        <strain evidence="1 2">AX-7</strain>
    </source>
</reference>
<dbReference type="KEGG" id="ccot:CCAX7_002120"/>
<dbReference type="OrthoDB" id="268656at2"/>